<dbReference type="Pfam" id="PF23942">
    <property type="entry name" value="DUF7277"/>
    <property type="match status" value="1"/>
</dbReference>
<evidence type="ECO:0000259" key="2">
    <source>
        <dbReference type="Pfam" id="PF23942"/>
    </source>
</evidence>
<evidence type="ECO:0000313" key="3">
    <source>
        <dbReference type="EMBL" id="ADG59974.1"/>
    </source>
</evidence>
<evidence type="ECO:0000259" key="1">
    <source>
        <dbReference type="Pfam" id="PF23940"/>
    </source>
</evidence>
<dbReference type="EMBL" id="HM004124">
    <property type="protein sequence ID" value="ADG59974.1"/>
    <property type="molecule type" value="Genomic_DNA"/>
</dbReference>
<proteinExistence type="predicted"/>
<sequence>MALYSKEKIIMKPLIVGSVALAYHLDKLGVEHNLKPIDIDLIVDSKDDAEELYQHIKQVNPNVHTISILNSHKFSTRTRAIKVGDMPVEITHPQNGIFDSTTTADLVASSVYFKDRHFLFGIECTVAPLDVLYTLKMSHRFLKDSPHFAKTVMAIHNLRRCKAKIWDEKWLKRREAETYDYSHPKLSVSKQEFFTSNFDYVYDHDSIHEAVKLLDRPAYTFYMAGDAEVNCSKEAFFAQERTVQLLGVLEETYVLALERSQIPTNFSVDPRVSFMIALEKVCTSITSGWFREFAWENYFIVARMYDSAYVDKFKHALAKGQIKPFNGE</sequence>
<feature type="domain" description="DUF7275" evidence="1">
    <location>
        <begin position="131"/>
        <end position="308"/>
    </location>
</feature>
<feature type="domain" description="DUF7277" evidence="2">
    <location>
        <begin position="13"/>
        <end position="94"/>
    </location>
</feature>
<dbReference type="GeneID" id="9926508"/>
<dbReference type="InterPro" id="IPR055701">
    <property type="entry name" value="DUF7277"/>
</dbReference>
<dbReference type="Proteomes" id="UP000008731">
    <property type="component" value="Segment"/>
</dbReference>
<dbReference type="KEGG" id="vg:9926508"/>
<dbReference type="OrthoDB" id="5929at10239"/>
<dbReference type="RefSeq" id="YP_004010211.1">
    <property type="nucleotide sequence ID" value="NC_014663.1"/>
</dbReference>
<dbReference type="Gene3D" id="3.30.460.40">
    <property type="match status" value="1"/>
</dbReference>
<dbReference type="Pfam" id="PF23940">
    <property type="entry name" value="DUF7275"/>
    <property type="match status" value="1"/>
</dbReference>
<name>E5EPK8_9CAUD</name>
<accession>E5EPK8</accession>
<reference evidence="3 4" key="1">
    <citation type="journal article" date="2010" name="Virol. J.">
        <title>Genomes of the T4-related bacteriophages as windows on microbial genome evolution.</title>
        <authorList>
            <person name="Petrov V.M."/>
            <person name="Ratnayaka S."/>
            <person name="Nolan J.M."/>
            <person name="Miller E.S."/>
            <person name="Karam J.D."/>
        </authorList>
    </citation>
    <scope>NUCLEOTIDE SEQUENCE [LARGE SCALE GENOMIC DNA]</scope>
</reference>
<dbReference type="InterPro" id="IPR055699">
    <property type="entry name" value="DUF7275"/>
</dbReference>
<evidence type="ECO:0000313" key="4">
    <source>
        <dbReference type="Proteomes" id="UP000008731"/>
    </source>
</evidence>
<organism evidence="3 4">
    <name type="scientific">Acinetobacter phage Acj9</name>
    <dbReference type="NCBI Taxonomy" id="760939"/>
    <lineage>
        <taxon>Viruses</taxon>
        <taxon>Duplodnaviria</taxon>
        <taxon>Heunggongvirae</taxon>
        <taxon>Uroviricota</taxon>
        <taxon>Caudoviricetes</taxon>
        <taxon>Pantevenvirales</taxon>
        <taxon>Straboviridae</taxon>
        <taxon>Twarogvirinae</taxon>
        <taxon>Acajnonavirus</taxon>
        <taxon>Acajnonavirus acj9</taxon>
    </lineage>
</organism>
<protein>
    <submittedName>
        <fullName evidence="3">Uncharacterized protein</fullName>
    </submittedName>
</protein>
<gene>
    <name evidence="3" type="ORF">Acj9p074</name>
</gene>
<keyword evidence="4" id="KW-1185">Reference proteome</keyword>